<reference evidence="1 2" key="1">
    <citation type="journal article" date="2015" name="Environ. Microbiol.">
        <title>Genome analyses suggest the presence of polyploidy and recent human-driven expansions in eight global populations of the honeybee pathogen Nosema ceranae.</title>
        <authorList>
            <person name="Pelin A."/>
            <person name="Selman M."/>
            <person name="Aris-Brosou S."/>
            <person name="Farinelli L."/>
            <person name="Corradi N."/>
        </authorList>
    </citation>
    <scope>NUCLEOTIDE SEQUENCE [LARGE SCALE GENOMIC DNA]</scope>
    <source>
        <strain evidence="1 2">PA08 1199</strain>
    </source>
</reference>
<dbReference type="VEuPathDB" id="MicrosporidiaDB:NCER_102168"/>
<sequence>MACSECQRRSRMSYVKRKSAPDGCNWAYKRPCMYTFSLKKRSFFDSFKIGVKTTLKATYKYLSRLSFVDIAYELNVCRKTTSKMVNLVRECICEYMSAQTIWIGWLNE</sequence>
<protein>
    <recommendedName>
        <fullName evidence="3">Transposase</fullName>
    </recommendedName>
</protein>
<accession>A0A0F9WGV9</accession>
<evidence type="ECO:0000313" key="1">
    <source>
        <dbReference type="EMBL" id="KKO75855.1"/>
    </source>
</evidence>
<name>A0A0F9WGV9_9MICR</name>
<dbReference type="AlphaFoldDB" id="A0A0F9WGV9"/>
<evidence type="ECO:0008006" key="3">
    <source>
        <dbReference type="Google" id="ProtNLM"/>
    </source>
</evidence>
<dbReference type="VEuPathDB" id="MicrosporidiaDB:AAJ76_100004626"/>
<organism evidence="1 2">
    <name type="scientific">Vairimorpha ceranae</name>
    <dbReference type="NCBI Taxonomy" id="40302"/>
    <lineage>
        <taxon>Eukaryota</taxon>
        <taxon>Fungi</taxon>
        <taxon>Fungi incertae sedis</taxon>
        <taxon>Microsporidia</taxon>
        <taxon>Nosematidae</taxon>
        <taxon>Vairimorpha</taxon>
    </lineage>
</organism>
<dbReference type="GeneID" id="36318417"/>
<dbReference type="OrthoDB" id="6412411at2759"/>
<dbReference type="Proteomes" id="UP000034350">
    <property type="component" value="Unassembled WGS sequence"/>
</dbReference>
<dbReference type="RefSeq" id="XP_024331597.1">
    <property type="nucleotide sequence ID" value="XM_024473523.1"/>
</dbReference>
<comment type="caution">
    <text evidence="1">The sequence shown here is derived from an EMBL/GenBank/DDBJ whole genome shotgun (WGS) entry which is preliminary data.</text>
</comment>
<evidence type="ECO:0000313" key="2">
    <source>
        <dbReference type="Proteomes" id="UP000034350"/>
    </source>
</evidence>
<gene>
    <name evidence="1" type="ORF">AAJ76_100004626</name>
</gene>
<proteinExistence type="predicted"/>
<dbReference type="EMBL" id="JPQZ01000010">
    <property type="protein sequence ID" value="KKO75855.1"/>
    <property type="molecule type" value="Genomic_DNA"/>
</dbReference>
<keyword evidence="2" id="KW-1185">Reference proteome</keyword>